<gene>
    <name evidence="1" type="ORF">RDn1_064</name>
</gene>
<dbReference type="AlphaFoldDB" id="A0A388TM07"/>
<name>A0A388TM07_9BACT</name>
<reference evidence="1 2" key="1">
    <citation type="journal article" date="2019" name="ISME J.">
        <title>Genome analyses of uncultured TG2/ZB3 bacteria in 'Margulisbacteria' specifically attached to ectosymbiotic spirochetes of protists in the termite gut.</title>
        <authorList>
            <person name="Utami Y.D."/>
            <person name="Kuwahara H."/>
            <person name="Igai K."/>
            <person name="Murakami T."/>
            <person name="Sugaya K."/>
            <person name="Morikawa T."/>
            <person name="Nagura Y."/>
            <person name="Yuki M."/>
            <person name="Deevong P."/>
            <person name="Inoue T."/>
            <person name="Kihara K."/>
            <person name="Lo N."/>
            <person name="Yamada A."/>
            <person name="Ohkuma M."/>
            <person name="Hongoh Y."/>
        </authorList>
    </citation>
    <scope>NUCLEOTIDE SEQUENCE [LARGE SCALE GENOMIC DNA]</scope>
    <source>
        <strain evidence="1">RsDinE6-01</strain>
    </source>
</reference>
<organism evidence="1 2">
    <name type="scientific">Candidatus Termititenax dinenymphae</name>
    <dbReference type="NCBI Taxonomy" id="2218523"/>
    <lineage>
        <taxon>Bacteria</taxon>
        <taxon>Bacillati</taxon>
        <taxon>Candidatus Margulisiibacteriota</taxon>
        <taxon>Candidatus Termititenacia</taxon>
        <taxon>Candidatus Termititenacales</taxon>
        <taxon>Candidatus Termititenacaceae</taxon>
        <taxon>Candidatus Termititenax</taxon>
    </lineage>
</organism>
<accession>A0A388TM07</accession>
<evidence type="ECO:0000313" key="2">
    <source>
        <dbReference type="Proteomes" id="UP000282196"/>
    </source>
</evidence>
<dbReference type="Proteomes" id="UP000282196">
    <property type="component" value="Unassembled WGS sequence"/>
</dbReference>
<protein>
    <submittedName>
        <fullName evidence="1">Uncharacterized protein</fullName>
    </submittedName>
</protein>
<keyword evidence="2" id="KW-1185">Reference proteome</keyword>
<dbReference type="EMBL" id="BGZP01000001">
    <property type="protein sequence ID" value="GBR77405.1"/>
    <property type="molecule type" value="Genomic_DNA"/>
</dbReference>
<comment type="caution">
    <text evidence="1">The sequence shown here is derived from an EMBL/GenBank/DDBJ whole genome shotgun (WGS) entry which is preliminary data.</text>
</comment>
<evidence type="ECO:0000313" key="1">
    <source>
        <dbReference type="EMBL" id="GBR77405.1"/>
    </source>
</evidence>
<sequence>MGVNFSPNQNNNIFTSAAGAAEEVWKVLKKEEQKGKKKISSAIKKYHLAHEAVKKELAEALSEETGKAVKPDSQMVENAVFSLSLGRIFNNNDDGEESLHPELKLELQRYDSESPEAKYAVAHHLSRGSEQEVPASDALISKDIDEISIRTLDNPKLLFG</sequence>
<proteinExistence type="predicted"/>